<sequence>MELPLLSYTNSASFSRTGLCSSSSSSSSSTSINEFLERRRNLRMIFNGGETSRSVKASAGRSSEGIEKTDGGGARQFAGPAMEVTKLDRGFANSKTVDFPIWDKIGAVVRLTYGIGGLELPMILMCILEVITLRIYGAMAVAGRFICSVTGIDSSGGFDPSLDALLAGLGYATPPIMALLFILDTGVFPPFVPFSQAFAAVITATLTGSLYFLAASPKDPIYIVAPVLRSRRDDFKKLLSAWYEKRQMKKIYSPLLEGLLALYLGIEWVQTDNILAPMMTHGIYSAVILGNGLWKIHDHRRRLRQRIERIRSESGDQ</sequence>
<proteinExistence type="predicted"/>
<dbReference type="AlphaFoldDB" id="A0A8S9M4U9"/>
<name>A0A8S9M4U9_BRACR</name>
<feature type="transmembrane region" description="Helical" evidence="2">
    <location>
        <begin position="120"/>
        <end position="143"/>
    </location>
</feature>
<feature type="transmembrane region" description="Helical" evidence="2">
    <location>
        <begin position="195"/>
        <end position="214"/>
    </location>
</feature>
<evidence type="ECO:0000313" key="3">
    <source>
        <dbReference type="EMBL" id="KAF2613029.1"/>
    </source>
</evidence>
<keyword evidence="2" id="KW-0472">Membrane</keyword>
<gene>
    <name evidence="3" type="ORF">F2Q70_00008375</name>
</gene>
<dbReference type="PANTHER" id="PTHR36736:SF1">
    <property type="entry name" value="OS03G0100030 PROTEIN"/>
    <property type="match status" value="1"/>
</dbReference>
<reference evidence="3" key="1">
    <citation type="submission" date="2019-12" db="EMBL/GenBank/DDBJ databases">
        <title>Genome sequencing and annotation of Brassica cretica.</title>
        <authorList>
            <person name="Studholme D.J."/>
            <person name="Sarris P.F."/>
        </authorList>
    </citation>
    <scope>NUCLEOTIDE SEQUENCE</scope>
    <source>
        <strain evidence="3">PFS-102/07</strain>
        <tissue evidence="3">Leaf</tissue>
    </source>
</reference>
<accession>A0A8S9M4U9</accession>
<feature type="transmembrane region" description="Helical" evidence="2">
    <location>
        <begin position="251"/>
        <end position="268"/>
    </location>
</feature>
<organism evidence="3">
    <name type="scientific">Brassica cretica</name>
    <name type="common">Mustard</name>
    <dbReference type="NCBI Taxonomy" id="69181"/>
    <lineage>
        <taxon>Eukaryota</taxon>
        <taxon>Viridiplantae</taxon>
        <taxon>Streptophyta</taxon>
        <taxon>Embryophyta</taxon>
        <taxon>Tracheophyta</taxon>
        <taxon>Spermatophyta</taxon>
        <taxon>Magnoliopsida</taxon>
        <taxon>eudicotyledons</taxon>
        <taxon>Gunneridae</taxon>
        <taxon>Pentapetalae</taxon>
        <taxon>rosids</taxon>
        <taxon>malvids</taxon>
        <taxon>Brassicales</taxon>
        <taxon>Brassicaceae</taxon>
        <taxon>Brassiceae</taxon>
        <taxon>Brassica</taxon>
    </lineage>
</organism>
<feature type="transmembrane region" description="Helical" evidence="2">
    <location>
        <begin position="164"/>
        <end position="183"/>
    </location>
</feature>
<comment type="caution">
    <text evidence="3">The sequence shown here is derived from an EMBL/GenBank/DDBJ whole genome shotgun (WGS) entry which is preliminary data.</text>
</comment>
<evidence type="ECO:0000256" key="2">
    <source>
        <dbReference type="SAM" id="Phobius"/>
    </source>
</evidence>
<feature type="region of interest" description="Disordered" evidence="1">
    <location>
        <begin position="53"/>
        <end position="73"/>
    </location>
</feature>
<dbReference type="PANTHER" id="PTHR36736">
    <property type="entry name" value="OS03G0100030 PROTEIN"/>
    <property type="match status" value="1"/>
</dbReference>
<feature type="transmembrane region" description="Helical" evidence="2">
    <location>
        <begin position="274"/>
        <end position="294"/>
    </location>
</feature>
<keyword evidence="2" id="KW-0812">Transmembrane</keyword>
<dbReference type="EMBL" id="QGKY02000089">
    <property type="protein sequence ID" value="KAF2613029.1"/>
    <property type="molecule type" value="Genomic_DNA"/>
</dbReference>
<evidence type="ECO:0000256" key="1">
    <source>
        <dbReference type="SAM" id="MobiDB-lite"/>
    </source>
</evidence>
<keyword evidence="2" id="KW-1133">Transmembrane helix</keyword>
<protein>
    <submittedName>
        <fullName evidence="3">Uncharacterized protein</fullName>
    </submittedName>
</protein>